<dbReference type="FunFam" id="3.90.79.10:FF:000002">
    <property type="entry name" value="diphosphoinositol polyphosphate phosphohydrolase 1"/>
    <property type="match status" value="1"/>
</dbReference>
<dbReference type="InterPro" id="IPR000086">
    <property type="entry name" value="NUDIX_hydrolase_dom"/>
</dbReference>
<evidence type="ECO:0000313" key="11">
    <source>
        <dbReference type="EMBL" id="OXA62954.1"/>
    </source>
</evidence>
<evidence type="ECO:0000256" key="6">
    <source>
        <dbReference type="ARBA" id="ARBA00022723"/>
    </source>
</evidence>
<evidence type="ECO:0000256" key="2">
    <source>
        <dbReference type="ARBA" id="ARBA00004496"/>
    </source>
</evidence>
<gene>
    <name evidence="11" type="ORF">Fcan01_03062</name>
</gene>
<dbReference type="InterPro" id="IPR047198">
    <property type="entry name" value="DDP-like_NUDIX"/>
</dbReference>
<reference evidence="11 12" key="1">
    <citation type="submission" date="2015-12" db="EMBL/GenBank/DDBJ databases">
        <title>The genome of Folsomia candida.</title>
        <authorList>
            <person name="Faddeeva A."/>
            <person name="Derks M.F."/>
            <person name="Anvar Y."/>
            <person name="Smit S."/>
            <person name="Van Straalen N."/>
            <person name="Roelofs D."/>
        </authorList>
    </citation>
    <scope>NUCLEOTIDE SEQUENCE [LARGE SCALE GENOMIC DNA]</scope>
    <source>
        <strain evidence="11 12">VU population</strain>
        <tissue evidence="11">Whole body</tissue>
    </source>
</reference>
<proteinExistence type="inferred from homology"/>
<dbReference type="GO" id="GO:0005634">
    <property type="term" value="C:nucleus"/>
    <property type="evidence" value="ECO:0007669"/>
    <property type="project" value="TreeGrafter"/>
</dbReference>
<protein>
    <recommendedName>
        <fullName evidence="4">diphosphoinositol-polyphosphate diphosphatase</fullName>
        <ecNumber evidence="4">3.6.1.52</ecNumber>
    </recommendedName>
</protein>
<evidence type="ECO:0000256" key="5">
    <source>
        <dbReference type="ARBA" id="ARBA00022490"/>
    </source>
</evidence>
<dbReference type="GO" id="GO:1901907">
    <property type="term" value="P:diadenosine pentaphosphate catabolic process"/>
    <property type="evidence" value="ECO:0007669"/>
    <property type="project" value="TreeGrafter"/>
</dbReference>
<dbReference type="PANTHER" id="PTHR12629:SF0">
    <property type="entry name" value="DIPHOSPHOINOSITOL-POLYPHOSPHATE DIPHOSPHATASE"/>
    <property type="match status" value="1"/>
</dbReference>
<evidence type="ECO:0000256" key="9">
    <source>
        <dbReference type="ARBA" id="ARBA00033994"/>
    </source>
</evidence>
<comment type="subcellular location">
    <subcellularLocation>
        <location evidence="2">Cytoplasm</location>
    </subcellularLocation>
</comment>
<evidence type="ECO:0000259" key="10">
    <source>
        <dbReference type="PROSITE" id="PS51462"/>
    </source>
</evidence>
<comment type="cofactor">
    <cofactor evidence="1">
        <name>Mg(2+)</name>
        <dbReference type="ChEBI" id="CHEBI:18420"/>
    </cofactor>
</comment>
<dbReference type="CDD" id="cd04666">
    <property type="entry name" value="NUDIX_DIPP2_like_Nudt4"/>
    <property type="match status" value="1"/>
</dbReference>
<feature type="domain" description="Nudix hydrolase" evidence="10">
    <location>
        <begin position="21"/>
        <end position="156"/>
    </location>
</feature>
<evidence type="ECO:0000256" key="4">
    <source>
        <dbReference type="ARBA" id="ARBA00012527"/>
    </source>
</evidence>
<dbReference type="EMBL" id="LNIX01000001">
    <property type="protein sequence ID" value="OXA62954.1"/>
    <property type="molecule type" value="Genomic_DNA"/>
</dbReference>
<evidence type="ECO:0000313" key="12">
    <source>
        <dbReference type="Proteomes" id="UP000198287"/>
    </source>
</evidence>
<dbReference type="GO" id="GO:1901909">
    <property type="term" value="P:diadenosine hexaphosphate catabolic process"/>
    <property type="evidence" value="ECO:0007669"/>
    <property type="project" value="TreeGrafter"/>
</dbReference>
<organism evidence="11 12">
    <name type="scientific">Folsomia candida</name>
    <name type="common">Springtail</name>
    <dbReference type="NCBI Taxonomy" id="158441"/>
    <lineage>
        <taxon>Eukaryota</taxon>
        <taxon>Metazoa</taxon>
        <taxon>Ecdysozoa</taxon>
        <taxon>Arthropoda</taxon>
        <taxon>Hexapoda</taxon>
        <taxon>Collembola</taxon>
        <taxon>Entomobryomorpha</taxon>
        <taxon>Isotomoidea</taxon>
        <taxon>Isotomidae</taxon>
        <taxon>Proisotominae</taxon>
        <taxon>Folsomia</taxon>
    </lineage>
</organism>
<dbReference type="GO" id="GO:0000298">
    <property type="term" value="F:endopolyphosphatase activity"/>
    <property type="evidence" value="ECO:0007669"/>
    <property type="project" value="TreeGrafter"/>
</dbReference>
<keyword evidence="6" id="KW-0479">Metal-binding</keyword>
<dbReference type="OMA" id="HRPILNA"/>
<keyword evidence="12" id="KW-1185">Reference proteome</keyword>
<dbReference type="PROSITE" id="PS00893">
    <property type="entry name" value="NUDIX_BOX"/>
    <property type="match status" value="1"/>
</dbReference>
<dbReference type="AlphaFoldDB" id="A0A226F0K6"/>
<comment type="caution">
    <text evidence="11">The sequence shown here is derived from an EMBL/GenBank/DDBJ whole genome shotgun (WGS) entry which is preliminary data.</text>
</comment>
<dbReference type="GO" id="GO:0071543">
    <property type="term" value="P:diphosphoinositol polyphosphate metabolic process"/>
    <property type="evidence" value="ECO:0007669"/>
    <property type="project" value="TreeGrafter"/>
</dbReference>
<dbReference type="PROSITE" id="PS51462">
    <property type="entry name" value="NUDIX"/>
    <property type="match status" value="1"/>
</dbReference>
<dbReference type="Gene3D" id="3.90.79.10">
    <property type="entry name" value="Nucleoside Triphosphate Pyrophosphohydrolase"/>
    <property type="match status" value="1"/>
</dbReference>
<dbReference type="GO" id="GO:0008486">
    <property type="term" value="F:diphosphoinositol-polyphosphate diphosphatase activity"/>
    <property type="evidence" value="ECO:0007669"/>
    <property type="project" value="UniProtKB-EC"/>
</dbReference>
<dbReference type="GO" id="GO:0046872">
    <property type="term" value="F:metal ion binding"/>
    <property type="evidence" value="ECO:0007669"/>
    <property type="project" value="UniProtKB-KW"/>
</dbReference>
<dbReference type="SUPFAM" id="SSF55811">
    <property type="entry name" value="Nudix"/>
    <property type="match status" value="1"/>
</dbReference>
<dbReference type="InterPro" id="IPR020084">
    <property type="entry name" value="NUDIX_hydrolase_CS"/>
</dbReference>
<evidence type="ECO:0000256" key="7">
    <source>
        <dbReference type="ARBA" id="ARBA00022801"/>
    </source>
</evidence>
<dbReference type="GO" id="GO:0034431">
    <property type="term" value="F:bis(5'-adenosyl)-hexaphosphatase activity"/>
    <property type="evidence" value="ECO:0007669"/>
    <property type="project" value="TreeGrafter"/>
</dbReference>
<accession>A0A226F0K6</accession>
<dbReference type="PANTHER" id="PTHR12629">
    <property type="entry name" value="DIPHOSPHOINOSITOL POLYPHOSPHATE PHOSPHOHYDROLASE"/>
    <property type="match status" value="1"/>
</dbReference>
<evidence type="ECO:0000256" key="8">
    <source>
        <dbReference type="ARBA" id="ARBA00022842"/>
    </source>
</evidence>
<evidence type="ECO:0000256" key="1">
    <source>
        <dbReference type="ARBA" id="ARBA00001946"/>
    </source>
</evidence>
<name>A0A226F0K6_FOLCA</name>
<keyword evidence="8" id="KW-0460">Magnesium</keyword>
<dbReference type="Pfam" id="PF00293">
    <property type="entry name" value="NUDIX"/>
    <property type="match status" value="1"/>
</dbReference>
<comment type="catalytic activity">
    <reaction evidence="9">
        <text>diphospho-myo-inositol polyphosphate + H2O = myo-inositol polyphosphate + phosphate.</text>
        <dbReference type="EC" id="3.6.1.52"/>
    </reaction>
</comment>
<sequence>MVRDKIKDRQNSVRIYDEEGFLQRAACICVKNGAEDEILLVSSSRHTDQWIVPGGGVEPEETHSVAAMREVVEEAGVKGHIDRCLGVFQASAYFIPQSVNEERRTRTVVYVLMVTEEMSEWEDSKNIGRRRKWFGLEEAFEQLAQHKPIQLDYLQHMRLKHKV</sequence>
<dbReference type="Proteomes" id="UP000198287">
    <property type="component" value="Unassembled WGS sequence"/>
</dbReference>
<evidence type="ECO:0000256" key="3">
    <source>
        <dbReference type="ARBA" id="ARBA00008266"/>
    </source>
</evidence>
<keyword evidence="7 11" id="KW-0378">Hydrolase</keyword>
<dbReference type="STRING" id="158441.A0A226F0K6"/>
<dbReference type="OrthoDB" id="2011998at2759"/>
<keyword evidence="5" id="KW-0963">Cytoplasm</keyword>
<dbReference type="GO" id="GO:0005737">
    <property type="term" value="C:cytoplasm"/>
    <property type="evidence" value="ECO:0007669"/>
    <property type="project" value="UniProtKB-SubCell"/>
</dbReference>
<dbReference type="EC" id="3.6.1.52" evidence="4"/>
<dbReference type="GO" id="GO:0034432">
    <property type="term" value="F:bis(5'-adenosyl)-pentaphosphatase activity"/>
    <property type="evidence" value="ECO:0007669"/>
    <property type="project" value="TreeGrafter"/>
</dbReference>
<comment type="similarity">
    <text evidence="3">Belongs to the Nudix hydrolase family. DIPP subfamily.</text>
</comment>
<dbReference type="GO" id="GO:1901911">
    <property type="term" value="P:adenosine 5'-(hexahydrogen pentaphosphate) catabolic process"/>
    <property type="evidence" value="ECO:0007669"/>
    <property type="project" value="TreeGrafter"/>
</dbReference>
<dbReference type="InterPro" id="IPR015797">
    <property type="entry name" value="NUDIX_hydrolase-like_dom_sf"/>
</dbReference>